<sequence length="387" mass="41441">MSVDRIDTLTENDLREAGSVKWTTFPDTIGAFVAEMDFGVAPAVKDAVGDALEQGLTGYLPQHLADELAAATATWYAARYGWEISSAQVKQVPDVITAFEYAIEQYTAPGAAVIVPTPAYMPFLMVPPMHGRRVIEVPSIVENGRWVLDHDAVAAAFAEGGELLVLCNPHNPLGTVATREELERVAETVHDAGGRVFSDEIHAPIVYAPARHIPYASISDVAAGHTLTATSASKAWNLAGLKCAQIIVSNERDAELWEREGAWSGHGTSTIGAVANVAAYADGGEWLHETVAYLDGNRRALAALVAEHLPQVRMTVPEGTYIALLDFRETGLTGDLGEWFREHAGVAMTDGAACGVAAIGFTRFVFALPRPLLEEAVRRIAAALSAR</sequence>
<evidence type="ECO:0000256" key="2">
    <source>
        <dbReference type="ARBA" id="ARBA00012224"/>
    </source>
</evidence>
<dbReference type="Pfam" id="PF00155">
    <property type="entry name" value="Aminotran_1_2"/>
    <property type="match status" value="1"/>
</dbReference>
<evidence type="ECO:0000313" key="8">
    <source>
        <dbReference type="Proteomes" id="UP000831963"/>
    </source>
</evidence>
<keyword evidence="8" id="KW-1185">Reference proteome</keyword>
<dbReference type="InterPro" id="IPR015424">
    <property type="entry name" value="PyrdxlP-dep_Trfase"/>
</dbReference>
<dbReference type="EC" id="4.4.1.13" evidence="2"/>
<dbReference type="Gene3D" id="3.90.1150.10">
    <property type="entry name" value="Aspartate Aminotransferase, domain 1"/>
    <property type="match status" value="1"/>
</dbReference>
<dbReference type="PANTHER" id="PTHR43525:SF2">
    <property type="entry name" value="CYSTATHIONINE BETA-LYASE-RELATED"/>
    <property type="match status" value="1"/>
</dbReference>
<dbReference type="GO" id="GO:0008483">
    <property type="term" value="F:transaminase activity"/>
    <property type="evidence" value="ECO:0007669"/>
    <property type="project" value="UniProtKB-KW"/>
</dbReference>
<dbReference type="Proteomes" id="UP000831963">
    <property type="component" value="Chromosome"/>
</dbReference>
<evidence type="ECO:0000259" key="6">
    <source>
        <dbReference type="Pfam" id="PF00155"/>
    </source>
</evidence>
<dbReference type="InterPro" id="IPR015421">
    <property type="entry name" value="PyrdxlP-dep_Trfase_major"/>
</dbReference>
<name>A0ABY4IUX8_9MICO</name>
<accession>A0ABY4IUX8</accession>
<dbReference type="CDD" id="cd00609">
    <property type="entry name" value="AAT_like"/>
    <property type="match status" value="1"/>
</dbReference>
<dbReference type="InterPro" id="IPR004839">
    <property type="entry name" value="Aminotransferase_I/II_large"/>
</dbReference>
<dbReference type="SUPFAM" id="SSF53383">
    <property type="entry name" value="PLP-dependent transferases"/>
    <property type="match status" value="1"/>
</dbReference>
<evidence type="ECO:0000256" key="4">
    <source>
        <dbReference type="ARBA" id="ARBA00023239"/>
    </source>
</evidence>
<keyword evidence="4" id="KW-0456">Lyase</keyword>
<feature type="domain" description="Aminotransferase class I/classII large" evidence="6">
    <location>
        <begin position="35"/>
        <end position="380"/>
    </location>
</feature>
<dbReference type="EMBL" id="CP078077">
    <property type="protein sequence ID" value="UPL15681.1"/>
    <property type="molecule type" value="Genomic_DNA"/>
</dbReference>
<gene>
    <name evidence="7" type="ORF">KV396_14865</name>
</gene>
<proteinExistence type="inferred from homology"/>
<evidence type="ECO:0000256" key="3">
    <source>
        <dbReference type="ARBA" id="ARBA00022898"/>
    </source>
</evidence>
<dbReference type="InterPro" id="IPR015422">
    <property type="entry name" value="PyrdxlP-dep_Trfase_small"/>
</dbReference>
<dbReference type="Gene3D" id="3.40.640.10">
    <property type="entry name" value="Type I PLP-dependent aspartate aminotransferase-like (Major domain)"/>
    <property type="match status" value="1"/>
</dbReference>
<dbReference type="RefSeq" id="WP_247956203.1">
    <property type="nucleotide sequence ID" value="NZ_CP078077.1"/>
</dbReference>
<keyword evidence="7" id="KW-0808">Transferase</keyword>
<dbReference type="InterPro" id="IPR051798">
    <property type="entry name" value="Class-II_PLP-Dep_Aminotrans"/>
</dbReference>
<keyword evidence="7" id="KW-0032">Aminotransferase</keyword>
<protein>
    <recommendedName>
        <fullName evidence="2">cysteine-S-conjugate beta-lyase</fullName>
        <ecNumber evidence="2">4.4.1.13</ecNumber>
    </recommendedName>
</protein>
<organism evidence="7 8">
    <name type="scientific">Microbacterium galbinum</name>
    <dbReference type="NCBI Taxonomy" id="2851646"/>
    <lineage>
        <taxon>Bacteria</taxon>
        <taxon>Bacillati</taxon>
        <taxon>Actinomycetota</taxon>
        <taxon>Actinomycetes</taxon>
        <taxon>Micrococcales</taxon>
        <taxon>Microbacteriaceae</taxon>
        <taxon>Microbacterium</taxon>
    </lineage>
</organism>
<dbReference type="PANTHER" id="PTHR43525">
    <property type="entry name" value="PROTEIN MALY"/>
    <property type="match status" value="1"/>
</dbReference>
<keyword evidence="3" id="KW-0663">Pyridoxal phosphate</keyword>
<evidence type="ECO:0000256" key="1">
    <source>
        <dbReference type="ARBA" id="ARBA00001933"/>
    </source>
</evidence>
<evidence type="ECO:0000313" key="7">
    <source>
        <dbReference type="EMBL" id="UPL15681.1"/>
    </source>
</evidence>
<comment type="cofactor">
    <cofactor evidence="1">
        <name>pyridoxal 5'-phosphate</name>
        <dbReference type="ChEBI" id="CHEBI:597326"/>
    </cofactor>
</comment>
<comment type="similarity">
    <text evidence="5">Belongs to the class-II pyridoxal-phosphate-dependent aminotransferase family. MalY/PatB cystathionine beta-lyase subfamily.</text>
</comment>
<reference evidence="7 8" key="1">
    <citation type="submission" date="2021-06" db="EMBL/GenBank/DDBJ databases">
        <title>Genome-based taxonomic framework of Microbacterium strains isolated from marine environment, the description of four new species and reclassification of four preexisting species.</title>
        <authorList>
            <person name="Lee S.D."/>
            <person name="Kim S.-M."/>
            <person name="Byeon Y.-S."/>
            <person name="Yang H.L."/>
            <person name="Kim I.S."/>
        </authorList>
    </citation>
    <scope>NUCLEOTIDE SEQUENCE [LARGE SCALE GENOMIC DNA]</scope>
    <source>
        <strain evidence="7 8">SSW1-36</strain>
    </source>
</reference>
<evidence type="ECO:0000256" key="5">
    <source>
        <dbReference type="ARBA" id="ARBA00037974"/>
    </source>
</evidence>